<dbReference type="AlphaFoldDB" id="A0A3M8TKT6"/>
<dbReference type="InterPro" id="IPR007275">
    <property type="entry name" value="YTH_domain"/>
</dbReference>
<protein>
    <recommendedName>
        <fullName evidence="1">YTH domain-containing protein</fullName>
    </recommendedName>
</protein>
<feature type="domain" description="YTH" evidence="1">
    <location>
        <begin position="20"/>
        <end position="104"/>
    </location>
</feature>
<reference evidence="2 3" key="1">
    <citation type="submission" date="2018-10" db="EMBL/GenBank/DDBJ databases">
        <title>An outbreak of IMP-63 producing strain in France.</title>
        <authorList>
            <person name="Bour M."/>
            <person name="Liapis E."/>
            <person name="Plesiat P."/>
        </authorList>
    </citation>
    <scope>NUCLEOTIDE SEQUENCE [LARGE SCALE GENOMIC DNA]</scope>
    <source>
        <strain evidence="2 3">12917</strain>
    </source>
</reference>
<dbReference type="RefSeq" id="WP_054912973.1">
    <property type="nucleotide sequence ID" value="NZ_KY270855.1"/>
</dbReference>
<name>A0A3M8TKT6_PSEPU</name>
<evidence type="ECO:0000313" key="3">
    <source>
        <dbReference type="Proteomes" id="UP000278162"/>
    </source>
</evidence>
<dbReference type="PROSITE" id="PS50882">
    <property type="entry name" value="YTH"/>
    <property type="match status" value="1"/>
</dbReference>
<dbReference type="Proteomes" id="UP000278162">
    <property type="component" value="Unassembled WGS sequence"/>
</dbReference>
<dbReference type="GO" id="GO:0003723">
    <property type="term" value="F:RNA binding"/>
    <property type="evidence" value="ECO:0007669"/>
    <property type="project" value="InterPro"/>
</dbReference>
<proteinExistence type="predicted"/>
<evidence type="ECO:0000313" key="2">
    <source>
        <dbReference type="EMBL" id="RNF92656.1"/>
    </source>
</evidence>
<accession>A0A3M8TKT6</accession>
<organism evidence="2 3">
    <name type="scientific">Pseudomonas putida</name>
    <name type="common">Arthrobacter siderocapsulatus</name>
    <dbReference type="NCBI Taxonomy" id="303"/>
    <lineage>
        <taxon>Bacteria</taxon>
        <taxon>Pseudomonadati</taxon>
        <taxon>Pseudomonadota</taxon>
        <taxon>Gammaproteobacteria</taxon>
        <taxon>Pseudomonadales</taxon>
        <taxon>Pseudomonadaceae</taxon>
        <taxon>Pseudomonas</taxon>
    </lineage>
</organism>
<dbReference type="EMBL" id="RJAI01000012">
    <property type="protein sequence ID" value="RNF92656.1"/>
    <property type="molecule type" value="Genomic_DNA"/>
</dbReference>
<comment type="caution">
    <text evidence="2">The sequence shown here is derived from an EMBL/GenBank/DDBJ whole genome shotgun (WGS) entry which is preliminary data.</text>
</comment>
<evidence type="ECO:0000259" key="1">
    <source>
        <dbReference type="PROSITE" id="PS50882"/>
    </source>
</evidence>
<sequence>MSGRFEASWEVGLYQVDIEAEACVIQCEITNLVTAEPQPGAWSSDWDAEGYHELEFRVVSGQAFDTDGTSVDLGRNGCAELAERYAEYIEAELWRHLNAQQLTG</sequence>
<gene>
    <name evidence="2" type="ORF">EFK07_06045</name>
</gene>